<name>A0A183E9M8_9BILA</name>
<reference evidence="10" key="1">
    <citation type="submission" date="2016-06" db="UniProtKB">
        <authorList>
            <consortium name="WormBaseParasite"/>
        </authorList>
    </citation>
    <scope>IDENTIFICATION</scope>
</reference>
<dbReference type="UniPathway" id="UPA00084">
    <property type="reaction ID" value="UER00503"/>
</dbReference>
<keyword evidence="2 7" id="KW-0808">Transferase</keyword>
<evidence type="ECO:0000313" key="8">
    <source>
        <dbReference type="EMBL" id="VDN30240.1"/>
    </source>
</evidence>
<evidence type="ECO:0000256" key="3">
    <source>
        <dbReference type="ARBA" id="ARBA00022737"/>
    </source>
</evidence>
<dbReference type="PANTHER" id="PTHR12586">
    <property type="entry name" value="CDP-DIACYLGLYCEROL--SERINE O-PHOSPHATIDYLTRANSFERASE"/>
    <property type="match status" value="1"/>
</dbReference>
<dbReference type="CDD" id="cd09137">
    <property type="entry name" value="PLDc_PGS1_euk_2"/>
    <property type="match status" value="1"/>
</dbReference>
<keyword evidence="1 7" id="KW-0444">Lipid biosynthesis</keyword>
<comment type="catalytic activity">
    <reaction evidence="7">
        <text>a CDP-1,2-diacyl-sn-glycerol + sn-glycerol 3-phosphate = a 1,2-diacyl-sn-glycero-3-phospho-(1'-sn-glycero-3'-phosphate) + CMP + H(+)</text>
        <dbReference type="Rhea" id="RHEA:12593"/>
        <dbReference type="ChEBI" id="CHEBI:15378"/>
        <dbReference type="ChEBI" id="CHEBI:57597"/>
        <dbReference type="ChEBI" id="CHEBI:58332"/>
        <dbReference type="ChEBI" id="CHEBI:60110"/>
        <dbReference type="ChEBI" id="CHEBI:60377"/>
        <dbReference type="EC" id="2.7.8.5"/>
    </reaction>
</comment>
<keyword evidence="7" id="KW-0067">ATP-binding</keyword>
<dbReference type="Proteomes" id="UP000271098">
    <property type="component" value="Unassembled WGS sequence"/>
</dbReference>
<keyword evidence="7" id="KW-0547">Nucleotide-binding</keyword>
<dbReference type="WBParaSite" id="GPUH_0001769101-mRNA-1">
    <property type="protein sequence ID" value="GPUH_0001769101-mRNA-1"/>
    <property type="gene ID" value="GPUH_0001769101"/>
</dbReference>
<comment type="similarity">
    <text evidence="7">Belongs to the CDP-alcohol phosphatidyltransferase class-II family.</text>
</comment>
<dbReference type="GO" id="GO:0005524">
    <property type="term" value="F:ATP binding"/>
    <property type="evidence" value="ECO:0007669"/>
    <property type="project" value="UniProtKB-KW"/>
</dbReference>
<dbReference type="PANTHER" id="PTHR12586:SF1">
    <property type="entry name" value="CDP-DIACYLGLYCEROL--GLYCEROL-3-PHOSPHATE 3-PHOSPHATIDYLTRANSFERASE, MITOCHONDRIAL"/>
    <property type="match status" value="1"/>
</dbReference>
<dbReference type="EMBL" id="UYRT01085524">
    <property type="protein sequence ID" value="VDN30240.1"/>
    <property type="molecule type" value="Genomic_DNA"/>
</dbReference>
<keyword evidence="7" id="KW-0496">Mitochondrion</keyword>
<dbReference type="Gene3D" id="3.30.870.10">
    <property type="entry name" value="Endonuclease Chain A"/>
    <property type="match status" value="1"/>
</dbReference>
<evidence type="ECO:0000313" key="10">
    <source>
        <dbReference type="WBParaSite" id="GPUH_0001769101-mRNA-1"/>
    </source>
</evidence>
<gene>
    <name evidence="8" type="ORF">GPUH_LOCUS17670</name>
</gene>
<dbReference type="SUPFAM" id="SSF56024">
    <property type="entry name" value="Phospholipase D/nuclease"/>
    <property type="match status" value="1"/>
</dbReference>
<evidence type="ECO:0000256" key="2">
    <source>
        <dbReference type="ARBA" id="ARBA00022679"/>
    </source>
</evidence>
<dbReference type="GO" id="GO:0005739">
    <property type="term" value="C:mitochondrion"/>
    <property type="evidence" value="ECO:0007669"/>
    <property type="project" value="UniProtKB-SubCell"/>
</dbReference>
<evidence type="ECO:0000256" key="7">
    <source>
        <dbReference type="RuleBase" id="RU365024"/>
    </source>
</evidence>
<sequence length="228" mass="26628">MLHERVMSAMENLKGSQLAASSTGDTRIYPLIQMGILSINQEFEYLTNMLSAQDQRLSLTMSSGYFNFTDHYAELIKSQSCYDMTIVYASPQANGFHKASGLSGFIPQMYVYISHLFFKTSRPEVRLFEYSRLGWSYHAKGLWINCRQSLFSATLIGSSNFGHRSVHRDLEAQFLIVTSNERLRKRLEEERSQMLEYATKVDATTFMRRDHFVPFWIRLISRFIRNYF</sequence>
<comment type="function">
    <text evidence="7">Functions in the biosynthesis of the anionic phospholipids phosphatidylglycerol and cardiolipin.</text>
</comment>
<comment type="subcellular location">
    <subcellularLocation>
        <location evidence="7">Mitochondrion</location>
    </subcellularLocation>
</comment>
<keyword evidence="4 7" id="KW-0443">Lipid metabolism</keyword>
<evidence type="ECO:0000256" key="6">
    <source>
        <dbReference type="ARBA" id="ARBA00023264"/>
    </source>
</evidence>
<reference evidence="8 9" key="2">
    <citation type="submission" date="2018-11" db="EMBL/GenBank/DDBJ databases">
        <authorList>
            <consortium name="Pathogen Informatics"/>
        </authorList>
    </citation>
    <scope>NUCLEOTIDE SEQUENCE [LARGE SCALE GENOMIC DNA]</scope>
</reference>
<keyword evidence="3" id="KW-0677">Repeat</keyword>
<dbReference type="GO" id="GO:0008444">
    <property type="term" value="F:CDP-diacylglycerol-glycerol-3-phosphate 3-phosphatidyltransferase activity"/>
    <property type="evidence" value="ECO:0007669"/>
    <property type="project" value="UniProtKB-EC"/>
</dbReference>
<evidence type="ECO:0000313" key="9">
    <source>
        <dbReference type="Proteomes" id="UP000271098"/>
    </source>
</evidence>
<dbReference type="OrthoDB" id="10250191at2759"/>
<evidence type="ECO:0000256" key="1">
    <source>
        <dbReference type="ARBA" id="ARBA00022516"/>
    </source>
</evidence>
<dbReference type="InterPro" id="IPR016270">
    <property type="entry name" value="PGS1"/>
</dbReference>
<organism evidence="10">
    <name type="scientific">Gongylonema pulchrum</name>
    <dbReference type="NCBI Taxonomy" id="637853"/>
    <lineage>
        <taxon>Eukaryota</taxon>
        <taxon>Metazoa</taxon>
        <taxon>Ecdysozoa</taxon>
        <taxon>Nematoda</taxon>
        <taxon>Chromadorea</taxon>
        <taxon>Rhabditida</taxon>
        <taxon>Spirurina</taxon>
        <taxon>Spiruromorpha</taxon>
        <taxon>Spiruroidea</taxon>
        <taxon>Gongylonematidae</taxon>
        <taxon>Gongylonema</taxon>
    </lineage>
</organism>
<evidence type="ECO:0000256" key="4">
    <source>
        <dbReference type="ARBA" id="ARBA00023098"/>
    </source>
</evidence>
<protein>
    <recommendedName>
        <fullName evidence="7">CDP-diacylglycerol--glycerol-3-phosphate 3-phosphatidyltransferase</fullName>
        <ecNumber evidence="7">2.7.8.5</ecNumber>
    </recommendedName>
</protein>
<comment type="pathway">
    <text evidence="7">Phospholipid metabolism; phosphatidylglycerol biosynthesis; phosphatidylglycerol from CDP-diacylglycerol: step 1/2.</text>
</comment>
<keyword evidence="6 7" id="KW-1208">Phospholipid metabolism</keyword>
<dbReference type="GO" id="GO:0032049">
    <property type="term" value="P:cardiolipin biosynthetic process"/>
    <property type="evidence" value="ECO:0007669"/>
    <property type="project" value="InterPro"/>
</dbReference>
<dbReference type="AlphaFoldDB" id="A0A183E9M8"/>
<keyword evidence="9" id="KW-1185">Reference proteome</keyword>
<keyword evidence="5 7" id="KW-0594">Phospholipid biosynthesis</keyword>
<proteinExistence type="inferred from homology"/>
<accession>A0A183E9M8</accession>
<evidence type="ECO:0000256" key="5">
    <source>
        <dbReference type="ARBA" id="ARBA00023209"/>
    </source>
</evidence>
<dbReference type="EC" id="2.7.8.5" evidence="7"/>